<dbReference type="EMBL" id="MN988534">
    <property type="protein sequence ID" value="QIG73941.1"/>
    <property type="molecule type" value="Genomic_DNA"/>
</dbReference>
<protein>
    <submittedName>
        <fullName evidence="1">Uncharacterized protein</fullName>
    </submittedName>
</protein>
<organism evidence="1 2">
    <name type="scientific">Rhizobium phage RHph_N34</name>
    <dbReference type="NCBI Taxonomy" id="2509586"/>
    <lineage>
        <taxon>Viruses</taxon>
        <taxon>Duplodnaviria</taxon>
        <taxon>Heunggongvirae</taxon>
        <taxon>Uroviricota</taxon>
        <taxon>Caudoviricetes</taxon>
        <taxon>Pootjesviridae</taxon>
        <taxon>Staniewskivirinae</taxon>
        <taxon>Trinifflemingvirus</taxon>
        <taxon>Trinifflemingvirus N34</taxon>
    </lineage>
</organism>
<gene>
    <name evidence="1" type="ORF">EVC06_166</name>
</gene>
<reference evidence="1 2" key="1">
    <citation type="submission" date="2020-01" db="EMBL/GenBank/DDBJ databases">
        <title>Patterns of diversity and host range of bacteriophage communities associated with bean-nodulatin bacteria.</title>
        <authorList>
            <person name="Vann Cauwenberghe J."/>
            <person name="Santamaria R.I."/>
            <person name="Bustos P."/>
            <person name="Juarez S."/>
            <person name="Gonzalez V."/>
        </authorList>
    </citation>
    <scope>NUCLEOTIDE SEQUENCE [LARGE SCALE GENOMIC DNA]</scope>
    <source>
        <strain evidence="2">RHph</strain>
    </source>
</reference>
<accession>A0A7S5UYV9</accession>
<dbReference type="Proteomes" id="UP000646667">
    <property type="component" value="Segment"/>
</dbReference>
<name>A0A7S5UYV9_9CAUD</name>
<keyword evidence="2" id="KW-1185">Reference proteome</keyword>
<evidence type="ECO:0000313" key="2">
    <source>
        <dbReference type="Proteomes" id="UP000646667"/>
    </source>
</evidence>
<sequence>MIKLHLWKRNVDKKSELFHRLRGYTFAGYKHPTSKYIVEVRHLDDRTPLRLHHVEDVEYLLEEYC</sequence>
<proteinExistence type="predicted"/>
<evidence type="ECO:0000313" key="1">
    <source>
        <dbReference type="EMBL" id="QIG73941.1"/>
    </source>
</evidence>